<evidence type="ECO:0008006" key="5">
    <source>
        <dbReference type="Google" id="ProtNLM"/>
    </source>
</evidence>
<dbReference type="EMBL" id="JAODUO010000023">
    <property type="protein sequence ID" value="KAK2192750.1"/>
    <property type="molecule type" value="Genomic_DNA"/>
</dbReference>
<evidence type="ECO:0000256" key="2">
    <source>
        <dbReference type="SAM" id="Phobius"/>
    </source>
</evidence>
<feature type="region of interest" description="Disordered" evidence="1">
    <location>
        <begin position="49"/>
        <end position="71"/>
    </location>
</feature>
<evidence type="ECO:0000313" key="3">
    <source>
        <dbReference type="EMBL" id="KAK2192750.1"/>
    </source>
</evidence>
<sequence length="71" mass="8249">MVEFADPKGPVKEGIDNAIFIFPAIIVVTLVGVFVYKLVQSLKSKQHLREEKKKLKQQRKEKEIAKKQKRK</sequence>
<accession>A0AAD9PDQ4</accession>
<organism evidence="3 4">
    <name type="scientific">Ridgeia piscesae</name>
    <name type="common">Tubeworm</name>
    <dbReference type="NCBI Taxonomy" id="27915"/>
    <lineage>
        <taxon>Eukaryota</taxon>
        <taxon>Metazoa</taxon>
        <taxon>Spiralia</taxon>
        <taxon>Lophotrochozoa</taxon>
        <taxon>Annelida</taxon>
        <taxon>Polychaeta</taxon>
        <taxon>Sedentaria</taxon>
        <taxon>Canalipalpata</taxon>
        <taxon>Sabellida</taxon>
        <taxon>Siboglinidae</taxon>
        <taxon>Ridgeia</taxon>
    </lineage>
</organism>
<reference evidence="3" key="1">
    <citation type="journal article" date="2023" name="Mol. Biol. Evol.">
        <title>Third-Generation Sequencing Reveals the Adaptive Role of the Epigenome in Three Deep-Sea Polychaetes.</title>
        <authorList>
            <person name="Perez M."/>
            <person name="Aroh O."/>
            <person name="Sun Y."/>
            <person name="Lan Y."/>
            <person name="Juniper S.K."/>
            <person name="Young C.R."/>
            <person name="Angers B."/>
            <person name="Qian P.Y."/>
        </authorList>
    </citation>
    <scope>NUCLEOTIDE SEQUENCE</scope>
    <source>
        <strain evidence="3">R07B-5</strain>
    </source>
</reference>
<evidence type="ECO:0000313" key="4">
    <source>
        <dbReference type="Proteomes" id="UP001209878"/>
    </source>
</evidence>
<dbReference type="AlphaFoldDB" id="A0AAD9PDQ4"/>
<keyword evidence="2" id="KW-1133">Transmembrane helix</keyword>
<keyword evidence="2" id="KW-0472">Membrane</keyword>
<gene>
    <name evidence="3" type="ORF">NP493_23g02000</name>
</gene>
<feature type="transmembrane region" description="Helical" evidence="2">
    <location>
        <begin position="20"/>
        <end position="39"/>
    </location>
</feature>
<name>A0AAD9PDQ4_RIDPI</name>
<keyword evidence="4" id="KW-1185">Reference proteome</keyword>
<keyword evidence="2" id="KW-0812">Transmembrane</keyword>
<evidence type="ECO:0000256" key="1">
    <source>
        <dbReference type="SAM" id="MobiDB-lite"/>
    </source>
</evidence>
<protein>
    <recommendedName>
        <fullName evidence="5">Small integral membrane protein 15</fullName>
    </recommendedName>
</protein>
<comment type="caution">
    <text evidence="3">The sequence shown here is derived from an EMBL/GenBank/DDBJ whole genome shotgun (WGS) entry which is preliminary data.</text>
</comment>
<proteinExistence type="predicted"/>
<dbReference type="Proteomes" id="UP001209878">
    <property type="component" value="Unassembled WGS sequence"/>
</dbReference>